<evidence type="ECO:0000313" key="2">
    <source>
        <dbReference type="EMBL" id="NYS94170.1"/>
    </source>
</evidence>
<proteinExistence type="predicted"/>
<dbReference type="EMBL" id="JACBYE010000027">
    <property type="protein sequence ID" value="NYS94170.1"/>
    <property type="molecule type" value="Genomic_DNA"/>
</dbReference>
<feature type="region of interest" description="Disordered" evidence="1">
    <location>
        <begin position="354"/>
        <end position="376"/>
    </location>
</feature>
<dbReference type="Proteomes" id="UP000561011">
    <property type="component" value="Unassembled WGS sequence"/>
</dbReference>
<sequence>MATLTSASTRPSARTASHWIAAVTSVVLASSVTSCSAPSADVTDAYAFLDDAMDRCGTGDDLRLPPSYLSGVPAEDSPDASYVYDVAVTTIAYTARGTRDDLARATTLAASLVSLQQSDPDADGRLRNAYACTAPSGGEPGSLTDATSTGNMAWAGLALLQVHAAEDDPATLEAAVRLGTWIHTVTADDRGAGGYTGGLGDDGDPVLWKSSEHNIDVAAFFLMLAQATGDPVWGTRASSALAVVTSLQDPSTGHFWVGTETDGETTNTDDYVPEDVQAWASLVLPGDDASRALDWATENLLVGDDGQRGATVGDGADPSGTVWLEGTAHLACALRVRDLERDAALAEELLGTVTSAQADGPDGTPRGIPAATQDGTAGGDSTIYDALHTGTTAWFVLAAQGSNPFSDDDRT</sequence>
<evidence type="ECO:0000313" key="3">
    <source>
        <dbReference type="Proteomes" id="UP000561011"/>
    </source>
</evidence>
<organism evidence="2 3">
    <name type="scientific">Sanguibacter inulinus</name>
    <dbReference type="NCBI Taxonomy" id="60922"/>
    <lineage>
        <taxon>Bacteria</taxon>
        <taxon>Bacillati</taxon>
        <taxon>Actinomycetota</taxon>
        <taxon>Actinomycetes</taxon>
        <taxon>Micrococcales</taxon>
        <taxon>Sanguibacteraceae</taxon>
        <taxon>Sanguibacter</taxon>
    </lineage>
</organism>
<dbReference type="AlphaFoldDB" id="A0A853EUP3"/>
<dbReference type="Gene3D" id="1.50.10.20">
    <property type="match status" value="1"/>
</dbReference>
<evidence type="ECO:0000256" key="1">
    <source>
        <dbReference type="SAM" id="MobiDB-lite"/>
    </source>
</evidence>
<dbReference type="SUPFAM" id="SSF48208">
    <property type="entry name" value="Six-hairpin glycosidases"/>
    <property type="match status" value="1"/>
</dbReference>
<name>A0A853EUP3_9MICO</name>
<comment type="caution">
    <text evidence="2">The sequence shown here is derived from an EMBL/GenBank/DDBJ whole genome shotgun (WGS) entry which is preliminary data.</text>
</comment>
<accession>A0A853EUP3</accession>
<keyword evidence="3" id="KW-1185">Reference proteome</keyword>
<protein>
    <submittedName>
        <fullName evidence="2">Uncharacterized protein</fullName>
    </submittedName>
</protein>
<dbReference type="InterPro" id="IPR008928">
    <property type="entry name" value="6-hairpin_glycosidase_sf"/>
</dbReference>
<dbReference type="GO" id="GO:0005975">
    <property type="term" value="P:carbohydrate metabolic process"/>
    <property type="evidence" value="ECO:0007669"/>
    <property type="project" value="InterPro"/>
</dbReference>
<reference evidence="2 3" key="1">
    <citation type="submission" date="2020-07" db="EMBL/GenBank/DDBJ databases">
        <title>MOT database genomes.</title>
        <authorList>
            <person name="Joseph S."/>
            <person name="Aduse-Opoku J."/>
            <person name="Hashim A."/>
            <person name="Wade W."/>
            <person name="Curtis M."/>
        </authorList>
    </citation>
    <scope>NUCLEOTIDE SEQUENCE [LARGE SCALE GENOMIC DNA]</scope>
    <source>
        <strain evidence="2 3">DSM 100099</strain>
    </source>
</reference>
<gene>
    <name evidence="2" type="ORF">HZZ10_11660</name>
</gene>
<dbReference type="RefSeq" id="WP_179913637.1">
    <property type="nucleotide sequence ID" value="NZ_JACBYE010000027.1"/>
</dbReference>